<dbReference type="Gene3D" id="1.10.510.10">
    <property type="entry name" value="Transferase(Phosphotransferase) domain 1"/>
    <property type="match status" value="1"/>
</dbReference>
<dbReference type="PROSITE" id="PS50011">
    <property type="entry name" value="PROTEIN_KINASE_DOM"/>
    <property type="match status" value="1"/>
</dbReference>
<evidence type="ECO:0000256" key="3">
    <source>
        <dbReference type="ARBA" id="ARBA00022679"/>
    </source>
</evidence>
<dbReference type="InterPro" id="IPR000719">
    <property type="entry name" value="Prot_kinase_dom"/>
</dbReference>
<dbReference type="GO" id="GO:0004674">
    <property type="term" value="F:protein serine/threonine kinase activity"/>
    <property type="evidence" value="ECO:0007669"/>
    <property type="project" value="UniProtKB-EC"/>
</dbReference>
<evidence type="ECO:0000256" key="4">
    <source>
        <dbReference type="ARBA" id="ARBA00022741"/>
    </source>
</evidence>
<dbReference type="EC" id="2.7.11.1" evidence="1"/>
<keyword evidence="9" id="KW-1185">Reference proteome</keyword>
<name>A0ABV9SEC1_9PSEU</name>
<sequence>MTDDQFPSQPELSEQLPRYRLIRKLAETRMSVIYLAEEKHLGDRQVALKVIAPALAYEPAFRERFRRETLSAANLSHPGIVPVFSAPADDELLYLVMPYIDGPNLRDLLKAGPPDLAWTVHLIRSVASALDFAHANGVVHRDVKPGNILVERQTGRVWLCDFGIAAPVLGERLTEVGRRVGTPGYLAPELIPGGEADAAPVDPRADVYSLGVVLYQCLTGRAPHQHSDTNALLWAQGHEDPPPVTSVRPELPPALDEVLATALAKRPADRYASCTELAGELAAAVSGGRVRGARRRGTPRRTVNWKPAAAIAAAAAVVAAAVVFVVNGAGGTAGASPVFRVPPPLRGDCDETSAALPGGETALDCRDGDRFVRFTLFPDRSTMDNAYGGLVGESGIASDRGDCTVATGAEHRYPNAGDQTGRVLCHTDGGTTRLVWTDDERRTVAQAEIREADDQRLVDEWKGWAAIPAFPTPAEQSLIDLVELSRCERTRAGTLATFRDLRAAIDCDPVSDGAAAVSYFRFSTVDALRRTHDQHAATANAPTGVDCTGAEVPPNFLGNRPYDLRSVDLGSMLCYQGARDTPVLEWTLEPLRLMVRATGSGTPADLVRWFKRTYGLPLPAIVAAVNETATPPFPRPAESALLAHVPDNTRNNCMRPSAGQVETNEATGATAAVVCGPSPGAPIVFYYQFPDKASMDASHTAQSTVSGGDCLANPPGFAADAPYARGGDTGRLQCGTGPHENLYLIWTSDRTDILGLAFQGYTREDLLTWWRDGAGPVL</sequence>
<accession>A0ABV9SEC1</accession>
<keyword evidence="5 8" id="KW-0418">Kinase</keyword>
<organism evidence="8 9">
    <name type="scientific">Actinophytocola glycyrrhizae</name>
    <dbReference type="NCBI Taxonomy" id="2044873"/>
    <lineage>
        <taxon>Bacteria</taxon>
        <taxon>Bacillati</taxon>
        <taxon>Actinomycetota</taxon>
        <taxon>Actinomycetes</taxon>
        <taxon>Pseudonocardiales</taxon>
        <taxon>Pseudonocardiaceae</taxon>
    </lineage>
</organism>
<dbReference type="SUPFAM" id="SSF56112">
    <property type="entry name" value="Protein kinase-like (PK-like)"/>
    <property type="match status" value="1"/>
</dbReference>
<feature type="domain" description="Protein kinase" evidence="7">
    <location>
        <begin position="19"/>
        <end position="282"/>
    </location>
</feature>
<comment type="caution">
    <text evidence="8">The sequence shown here is derived from an EMBL/GenBank/DDBJ whole genome shotgun (WGS) entry which is preliminary data.</text>
</comment>
<protein>
    <recommendedName>
        <fullName evidence="1">non-specific serine/threonine protein kinase</fullName>
        <ecNumber evidence="1">2.7.11.1</ecNumber>
    </recommendedName>
</protein>
<evidence type="ECO:0000256" key="5">
    <source>
        <dbReference type="ARBA" id="ARBA00022777"/>
    </source>
</evidence>
<proteinExistence type="predicted"/>
<keyword evidence="4" id="KW-0547">Nucleotide-binding</keyword>
<reference evidence="9" key="1">
    <citation type="journal article" date="2019" name="Int. J. Syst. Evol. Microbiol.">
        <title>The Global Catalogue of Microorganisms (GCM) 10K type strain sequencing project: providing services to taxonomists for standard genome sequencing and annotation.</title>
        <authorList>
            <consortium name="The Broad Institute Genomics Platform"/>
            <consortium name="The Broad Institute Genome Sequencing Center for Infectious Disease"/>
            <person name="Wu L."/>
            <person name="Ma J."/>
        </authorList>
    </citation>
    <scope>NUCLEOTIDE SEQUENCE [LARGE SCALE GENOMIC DNA]</scope>
    <source>
        <strain evidence="9">ZS-22-S1</strain>
    </source>
</reference>
<dbReference type="InterPro" id="IPR011009">
    <property type="entry name" value="Kinase-like_dom_sf"/>
</dbReference>
<evidence type="ECO:0000259" key="7">
    <source>
        <dbReference type="PROSITE" id="PS50011"/>
    </source>
</evidence>
<dbReference type="CDD" id="cd14014">
    <property type="entry name" value="STKc_PknB_like"/>
    <property type="match status" value="1"/>
</dbReference>
<keyword evidence="3 8" id="KW-0808">Transferase</keyword>
<dbReference type="SMART" id="SM00220">
    <property type="entry name" value="S_TKc"/>
    <property type="match status" value="1"/>
</dbReference>
<dbReference type="PROSITE" id="PS00108">
    <property type="entry name" value="PROTEIN_KINASE_ST"/>
    <property type="match status" value="1"/>
</dbReference>
<gene>
    <name evidence="8" type="ORF">ACFPCV_35260</name>
</gene>
<dbReference type="Pfam" id="PF00069">
    <property type="entry name" value="Pkinase"/>
    <property type="match status" value="1"/>
</dbReference>
<dbReference type="InterPro" id="IPR008271">
    <property type="entry name" value="Ser/Thr_kinase_AS"/>
</dbReference>
<dbReference type="Gene3D" id="3.30.200.20">
    <property type="entry name" value="Phosphorylase Kinase, domain 1"/>
    <property type="match status" value="1"/>
</dbReference>
<dbReference type="Proteomes" id="UP001595859">
    <property type="component" value="Unassembled WGS sequence"/>
</dbReference>
<evidence type="ECO:0000256" key="6">
    <source>
        <dbReference type="ARBA" id="ARBA00022840"/>
    </source>
</evidence>
<evidence type="ECO:0000256" key="2">
    <source>
        <dbReference type="ARBA" id="ARBA00022527"/>
    </source>
</evidence>
<dbReference type="EMBL" id="JBHSIS010000024">
    <property type="protein sequence ID" value="MFC4858783.1"/>
    <property type="molecule type" value="Genomic_DNA"/>
</dbReference>
<dbReference type="PANTHER" id="PTHR43289">
    <property type="entry name" value="MITOGEN-ACTIVATED PROTEIN KINASE KINASE KINASE 20-RELATED"/>
    <property type="match status" value="1"/>
</dbReference>
<evidence type="ECO:0000256" key="1">
    <source>
        <dbReference type="ARBA" id="ARBA00012513"/>
    </source>
</evidence>
<evidence type="ECO:0000313" key="8">
    <source>
        <dbReference type="EMBL" id="MFC4858783.1"/>
    </source>
</evidence>
<evidence type="ECO:0000313" key="9">
    <source>
        <dbReference type="Proteomes" id="UP001595859"/>
    </source>
</evidence>
<keyword evidence="2" id="KW-0723">Serine/threonine-protein kinase</keyword>
<dbReference type="PANTHER" id="PTHR43289:SF6">
    <property type="entry name" value="SERINE_THREONINE-PROTEIN KINASE NEKL-3"/>
    <property type="match status" value="1"/>
</dbReference>
<keyword evidence="6" id="KW-0067">ATP-binding</keyword>
<dbReference type="RefSeq" id="WP_378061448.1">
    <property type="nucleotide sequence ID" value="NZ_JBHSIS010000024.1"/>
</dbReference>